<dbReference type="PROSITE" id="PS51257">
    <property type="entry name" value="PROKAR_LIPOPROTEIN"/>
    <property type="match status" value="1"/>
</dbReference>
<keyword evidence="7" id="KW-1185">Reference proteome</keyword>
<dbReference type="AlphaFoldDB" id="A0A9X4ANY3"/>
<dbReference type="Pfam" id="PF00691">
    <property type="entry name" value="OmpA"/>
    <property type="match status" value="1"/>
</dbReference>
<dbReference type="SUPFAM" id="SSF103088">
    <property type="entry name" value="OmpA-like"/>
    <property type="match status" value="1"/>
</dbReference>
<dbReference type="Gene3D" id="3.30.1330.60">
    <property type="entry name" value="OmpA-like domain"/>
    <property type="match status" value="1"/>
</dbReference>
<dbReference type="PANTHER" id="PTHR30329:SF21">
    <property type="entry name" value="LIPOPROTEIN YIAD-RELATED"/>
    <property type="match status" value="1"/>
</dbReference>
<evidence type="ECO:0000256" key="4">
    <source>
        <dbReference type="PROSITE-ProRule" id="PRU00473"/>
    </source>
</evidence>
<keyword evidence="2 4" id="KW-0472">Membrane</keyword>
<evidence type="ECO:0000256" key="3">
    <source>
        <dbReference type="ARBA" id="ARBA00023237"/>
    </source>
</evidence>
<comment type="caution">
    <text evidence="6">The sequence shown here is derived from an EMBL/GenBank/DDBJ whole genome shotgun (WGS) entry which is preliminary data.</text>
</comment>
<protein>
    <submittedName>
        <fullName evidence="6">OmpA family protein</fullName>
    </submittedName>
</protein>
<reference evidence="6 7" key="1">
    <citation type="submission" date="2021-04" db="EMBL/GenBank/DDBJ databases">
        <title>Genome analysis of Polyangium sp.</title>
        <authorList>
            <person name="Li Y."/>
            <person name="Wang J."/>
        </authorList>
    </citation>
    <scope>NUCLEOTIDE SEQUENCE [LARGE SCALE GENOMIC DNA]</scope>
    <source>
        <strain evidence="6 7">SDU14</strain>
    </source>
</reference>
<sequence>MDAGGRLAGGIMSRHKVITLLSTTLAALSIGCGSDPVAAPSTAAAVAAPNPAAAKAPEAANTLAAPVRKDKTTPTAGSVHIEDRIVKACGDIPRARFAFDSSDLEPEATKALEALARCFTTGPLAGKGMKLVGHADPRGETEYNFGLGQKRAGNVADFLGKKGLEKSRVEMSSRGEIEATGVDEDGWAQDRKVDVYLAD</sequence>
<dbReference type="PROSITE" id="PS51123">
    <property type="entry name" value="OMPA_2"/>
    <property type="match status" value="1"/>
</dbReference>
<accession>A0A9X4ANY3</accession>
<dbReference type="InterPro" id="IPR006664">
    <property type="entry name" value="OMP_bac"/>
</dbReference>
<proteinExistence type="predicted"/>
<evidence type="ECO:0000259" key="5">
    <source>
        <dbReference type="PROSITE" id="PS51123"/>
    </source>
</evidence>
<gene>
    <name evidence="6" type="ORF">KEG57_03040</name>
</gene>
<evidence type="ECO:0000256" key="2">
    <source>
        <dbReference type="ARBA" id="ARBA00023136"/>
    </source>
</evidence>
<dbReference type="CDD" id="cd07185">
    <property type="entry name" value="OmpA_C-like"/>
    <property type="match status" value="1"/>
</dbReference>
<dbReference type="InterPro" id="IPR006665">
    <property type="entry name" value="OmpA-like"/>
</dbReference>
<dbReference type="EMBL" id="JAGTJJ010000001">
    <property type="protein sequence ID" value="MDC3979459.1"/>
    <property type="molecule type" value="Genomic_DNA"/>
</dbReference>
<dbReference type="Proteomes" id="UP001151081">
    <property type="component" value="Unassembled WGS sequence"/>
</dbReference>
<feature type="domain" description="OmpA-like" evidence="5">
    <location>
        <begin position="84"/>
        <end position="199"/>
    </location>
</feature>
<dbReference type="InterPro" id="IPR036737">
    <property type="entry name" value="OmpA-like_sf"/>
</dbReference>
<evidence type="ECO:0000256" key="1">
    <source>
        <dbReference type="ARBA" id="ARBA00004442"/>
    </source>
</evidence>
<dbReference type="PANTHER" id="PTHR30329">
    <property type="entry name" value="STATOR ELEMENT OF FLAGELLAR MOTOR COMPLEX"/>
    <property type="match status" value="1"/>
</dbReference>
<evidence type="ECO:0000313" key="6">
    <source>
        <dbReference type="EMBL" id="MDC3979459.1"/>
    </source>
</evidence>
<dbReference type="PRINTS" id="PR01021">
    <property type="entry name" value="OMPADOMAIN"/>
</dbReference>
<comment type="subcellular location">
    <subcellularLocation>
        <location evidence="1">Cell outer membrane</location>
    </subcellularLocation>
</comment>
<dbReference type="GO" id="GO:0009279">
    <property type="term" value="C:cell outer membrane"/>
    <property type="evidence" value="ECO:0007669"/>
    <property type="project" value="UniProtKB-SubCell"/>
</dbReference>
<organism evidence="6 7">
    <name type="scientific">Polyangium jinanense</name>
    <dbReference type="NCBI Taxonomy" id="2829994"/>
    <lineage>
        <taxon>Bacteria</taxon>
        <taxon>Pseudomonadati</taxon>
        <taxon>Myxococcota</taxon>
        <taxon>Polyangia</taxon>
        <taxon>Polyangiales</taxon>
        <taxon>Polyangiaceae</taxon>
        <taxon>Polyangium</taxon>
    </lineage>
</organism>
<dbReference type="InterPro" id="IPR050330">
    <property type="entry name" value="Bact_OuterMem_StrucFunc"/>
</dbReference>
<evidence type="ECO:0000313" key="7">
    <source>
        <dbReference type="Proteomes" id="UP001151081"/>
    </source>
</evidence>
<name>A0A9X4ANY3_9BACT</name>
<keyword evidence="3" id="KW-0998">Cell outer membrane</keyword>